<proteinExistence type="predicted"/>
<dbReference type="PANTHER" id="PTHR43048">
    <property type="entry name" value="METHYLMALONYL-COA EPIMERASE"/>
    <property type="match status" value="1"/>
</dbReference>
<comment type="caution">
    <text evidence="3">The sequence shown here is derived from an EMBL/GenBank/DDBJ whole genome shotgun (WGS) entry which is preliminary data.</text>
</comment>
<evidence type="ECO:0000313" key="3">
    <source>
        <dbReference type="EMBL" id="ONU80358.1"/>
    </source>
</evidence>
<dbReference type="Proteomes" id="UP000188543">
    <property type="component" value="Unassembled WGS sequence"/>
</dbReference>
<dbReference type="PROSITE" id="PS51819">
    <property type="entry name" value="VOC"/>
    <property type="match status" value="1"/>
</dbReference>
<name>A0A1V2VYZ8_9BURK</name>
<evidence type="ECO:0000256" key="1">
    <source>
        <dbReference type="ARBA" id="ARBA00022723"/>
    </source>
</evidence>
<sequence>MHDPALGPIDQIGYVVADLDRSIARWRARHEVGPWTVFRNVRLDGCHLGEPVTVTMDVGLAYRGDLQIELIHVTNDTPSPYRDAHGQPLVGLHHVAWVVDDLDAAVARLAARGLCVVFDAHNAATRVAYLDDADDPGVRIEVIEGAGMRDLIAHGIAEARAWRGGDPVRSVNAAAASTRAAHALFHSQEQVR</sequence>
<evidence type="ECO:0000259" key="2">
    <source>
        <dbReference type="PROSITE" id="PS51819"/>
    </source>
</evidence>
<dbReference type="AlphaFoldDB" id="A0A1V2VYZ8"/>
<keyword evidence="1" id="KW-0479">Metal-binding</keyword>
<feature type="domain" description="VOC" evidence="2">
    <location>
        <begin position="8"/>
        <end position="145"/>
    </location>
</feature>
<dbReference type="GO" id="GO:0004493">
    <property type="term" value="F:methylmalonyl-CoA epimerase activity"/>
    <property type="evidence" value="ECO:0007669"/>
    <property type="project" value="TreeGrafter"/>
</dbReference>
<dbReference type="OrthoDB" id="9792173at2"/>
<dbReference type="Gene3D" id="3.10.180.10">
    <property type="entry name" value="2,3-Dihydroxybiphenyl 1,2-Dioxygenase, domain 1"/>
    <property type="match status" value="1"/>
</dbReference>
<dbReference type="Pfam" id="PF13669">
    <property type="entry name" value="Glyoxalase_4"/>
    <property type="match status" value="1"/>
</dbReference>
<accession>A0A1V2VYZ8</accession>
<organism evidence="3 4">
    <name type="scientific">Burkholderia cenocepacia</name>
    <dbReference type="NCBI Taxonomy" id="95486"/>
    <lineage>
        <taxon>Bacteria</taxon>
        <taxon>Pseudomonadati</taxon>
        <taxon>Pseudomonadota</taxon>
        <taxon>Betaproteobacteria</taxon>
        <taxon>Burkholderiales</taxon>
        <taxon>Burkholderiaceae</taxon>
        <taxon>Burkholderia</taxon>
        <taxon>Burkholderia cepacia complex</taxon>
    </lineage>
</organism>
<dbReference type="RefSeq" id="WP_077021214.1">
    <property type="nucleotide sequence ID" value="NZ_CADETK010000002.1"/>
</dbReference>
<dbReference type="PANTHER" id="PTHR43048:SF3">
    <property type="entry name" value="METHYLMALONYL-COA EPIMERASE, MITOCHONDRIAL"/>
    <property type="match status" value="1"/>
</dbReference>
<dbReference type="GO" id="GO:0046491">
    <property type="term" value="P:L-methylmalonyl-CoA metabolic process"/>
    <property type="evidence" value="ECO:0007669"/>
    <property type="project" value="TreeGrafter"/>
</dbReference>
<dbReference type="EMBL" id="MUTJ01000079">
    <property type="protein sequence ID" value="ONU80358.1"/>
    <property type="molecule type" value="Genomic_DNA"/>
</dbReference>
<dbReference type="GO" id="GO:0046872">
    <property type="term" value="F:metal ion binding"/>
    <property type="evidence" value="ECO:0007669"/>
    <property type="project" value="UniProtKB-KW"/>
</dbReference>
<protein>
    <submittedName>
        <fullName evidence="3">Glyoxalase</fullName>
    </submittedName>
</protein>
<evidence type="ECO:0000313" key="4">
    <source>
        <dbReference type="Proteomes" id="UP000188543"/>
    </source>
</evidence>
<dbReference type="InterPro" id="IPR037523">
    <property type="entry name" value="VOC_core"/>
</dbReference>
<dbReference type="InterPro" id="IPR029068">
    <property type="entry name" value="Glyas_Bleomycin-R_OHBP_Dase"/>
</dbReference>
<gene>
    <name evidence="3" type="ORF">A8E72_25555</name>
</gene>
<dbReference type="SUPFAM" id="SSF54593">
    <property type="entry name" value="Glyoxalase/Bleomycin resistance protein/Dihydroxybiphenyl dioxygenase"/>
    <property type="match status" value="1"/>
</dbReference>
<reference evidence="3 4" key="1">
    <citation type="submission" date="2016-08" db="EMBL/GenBank/DDBJ databases">
        <authorList>
            <person name="Seilhamer J.J."/>
        </authorList>
    </citation>
    <scope>NUCLEOTIDE SEQUENCE [LARGE SCALE GENOMIC DNA]</scope>
    <source>
        <strain evidence="3 4">VC14762</strain>
    </source>
</reference>
<dbReference type="InterPro" id="IPR051785">
    <property type="entry name" value="MMCE/EMCE_epimerase"/>
</dbReference>